<dbReference type="AlphaFoldDB" id="A0A3M7TJG9"/>
<evidence type="ECO:0000313" key="2">
    <source>
        <dbReference type="Proteomes" id="UP000278775"/>
    </source>
</evidence>
<comment type="caution">
    <text evidence="1">The sequence shown here is derived from an EMBL/GenBank/DDBJ whole genome shotgun (WGS) entry which is preliminary data.</text>
</comment>
<dbReference type="OrthoDB" id="758726at2"/>
<sequence length="174" mass="20687">MKLKGKEKQFWWHFGQINDSKNIPIEVQNIVGIDDPDYNDEYFAMLTDKIKMIQSIYLKETDLTDKGVKYISQVKGLKNLTMMKHPNITKTCLPYLNKLIDLEYLDIWRTEIILKDLTELNQLKNLRKIYISSARRAEDESYPELDNEHILEEIIKLEEIFPACTFIVDHKEYL</sequence>
<dbReference type="EMBL" id="QWIU01000002">
    <property type="protein sequence ID" value="RNA63067.1"/>
    <property type="molecule type" value="Genomic_DNA"/>
</dbReference>
<dbReference type="SUPFAM" id="SSF52047">
    <property type="entry name" value="RNI-like"/>
    <property type="match status" value="1"/>
</dbReference>
<gene>
    <name evidence="1" type="ORF">D1631_14570</name>
</gene>
<evidence type="ECO:0008006" key="3">
    <source>
        <dbReference type="Google" id="ProtNLM"/>
    </source>
</evidence>
<evidence type="ECO:0000313" key="1">
    <source>
        <dbReference type="EMBL" id="RNA63067.1"/>
    </source>
</evidence>
<dbReference type="RefSeq" id="WP_122637061.1">
    <property type="nucleotide sequence ID" value="NZ_QWIU01000002.1"/>
</dbReference>
<dbReference type="Proteomes" id="UP000278775">
    <property type="component" value="Unassembled WGS sequence"/>
</dbReference>
<proteinExistence type="predicted"/>
<protein>
    <recommendedName>
        <fullName evidence="3">Leucine-rich repeat domain-containing protein</fullName>
    </recommendedName>
</protein>
<accession>A0A3M7TJG9</accession>
<organism evidence="1 2">
    <name type="scientific">Chryseobacterium nematophagum</name>
    <dbReference type="NCBI Taxonomy" id="2305228"/>
    <lineage>
        <taxon>Bacteria</taxon>
        <taxon>Pseudomonadati</taxon>
        <taxon>Bacteroidota</taxon>
        <taxon>Flavobacteriia</taxon>
        <taxon>Flavobacteriales</taxon>
        <taxon>Weeksellaceae</taxon>
        <taxon>Chryseobacterium group</taxon>
        <taxon>Chryseobacterium</taxon>
    </lineage>
</organism>
<dbReference type="Gene3D" id="3.80.10.10">
    <property type="entry name" value="Ribonuclease Inhibitor"/>
    <property type="match status" value="1"/>
</dbReference>
<dbReference type="InterPro" id="IPR032675">
    <property type="entry name" value="LRR_dom_sf"/>
</dbReference>
<name>A0A3M7TJG9_9FLAO</name>
<reference evidence="1 2" key="1">
    <citation type="submission" date="2018-08" db="EMBL/GenBank/DDBJ databases">
        <title>Chryseobacterium nematophagum: a novel matrix digesting pathogen of nematodes.</title>
        <authorList>
            <person name="Page A."/>
            <person name="Roberts M."/>
            <person name="Felix M.-A."/>
            <person name="Weir W."/>
        </authorList>
    </citation>
    <scope>NUCLEOTIDE SEQUENCE [LARGE SCALE GENOMIC DNA]</scope>
    <source>
        <strain evidence="1 2">JUb129</strain>
    </source>
</reference>